<dbReference type="GO" id="GO:0009295">
    <property type="term" value="C:nucleoid"/>
    <property type="evidence" value="ECO:0007669"/>
    <property type="project" value="TreeGrafter"/>
</dbReference>
<gene>
    <name evidence="4" type="primary">ssb</name>
    <name evidence="4" type="ORF">GU336_12735</name>
</gene>
<keyword evidence="1 2" id="KW-0238">DNA-binding</keyword>
<evidence type="ECO:0000313" key="4">
    <source>
        <dbReference type="EMBL" id="QIW55046.1"/>
    </source>
</evidence>
<dbReference type="HAMAP" id="MF_00984">
    <property type="entry name" value="SSB"/>
    <property type="match status" value="1"/>
</dbReference>
<keyword evidence="4" id="KW-0614">Plasmid</keyword>
<name>A0A6H0UIB5_9LACT</name>
<dbReference type="GO" id="GO:0003697">
    <property type="term" value="F:single-stranded DNA binding"/>
    <property type="evidence" value="ECO:0007669"/>
    <property type="project" value="UniProtKB-UniRule"/>
</dbReference>
<dbReference type="PROSITE" id="PS50935">
    <property type="entry name" value="SSB"/>
    <property type="match status" value="1"/>
</dbReference>
<evidence type="ECO:0000256" key="2">
    <source>
        <dbReference type="HAMAP-Rule" id="MF_00984"/>
    </source>
</evidence>
<proteinExistence type="inferred from homology"/>
<dbReference type="PIRSF" id="PIRSF002070">
    <property type="entry name" value="SSB"/>
    <property type="match status" value="1"/>
</dbReference>
<dbReference type="InterPro" id="IPR011344">
    <property type="entry name" value="ssDNA-bd"/>
</dbReference>
<dbReference type="Pfam" id="PF00436">
    <property type="entry name" value="SSB"/>
    <property type="match status" value="1"/>
</dbReference>
<evidence type="ECO:0000256" key="3">
    <source>
        <dbReference type="PIRNR" id="PIRNR002070"/>
    </source>
</evidence>
<organism evidence="4 5">
    <name type="scientific">Pseudolactococcus raffinolactis</name>
    <dbReference type="NCBI Taxonomy" id="1366"/>
    <lineage>
        <taxon>Bacteria</taxon>
        <taxon>Bacillati</taxon>
        <taxon>Bacillota</taxon>
        <taxon>Bacilli</taxon>
        <taxon>Lactobacillales</taxon>
        <taxon>Streptococcaceae</taxon>
        <taxon>Pseudolactococcus</taxon>
    </lineage>
</organism>
<comment type="subunit">
    <text evidence="2">Homotetramer.</text>
</comment>
<dbReference type="PANTHER" id="PTHR10302:SF27">
    <property type="entry name" value="SINGLE-STRANDED DNA-BINDING PROTEIN"/>
    <property type="match status" value="1"/>
</dbReference>
<dbReference type="NCBIfam" id="TIGR00621">
    <property type="entry name" value="ssb"/>
    <property type="match status" value="1"/>
</dbReference>
<comment type="caution">
    <text evidence="2">Lacks conserved residue(s) required for the propagation of feature annotation.</text>
</comment>
<dbReference type="EMBL" id="CP047617">
    <property type="protein sequence ID" value="QIW55046.1"/>
    <property type="molecule type" value="Genomic_DNA"/>
</dbReference>
<dbReference type="AlphaFoldDB" id="A0A6H0UIB5"/>
<geneLocation type="plasmid" evidence="5">
    <name>plraf_19_5_1</name>
</geneLocation>
<dbReference type="Proteomes" id="UP000501945">
    <property type="component" value="Plasmid pLraf_19_5_1"/>
</dbReference>
<dbReference type="CDD" id="cd04496">
    <property type="entry name" value="SSB_OBF"/>
    <property type="match status" value="1"/>
</dbReference>
<dbReference type="SUPFAM" id="SSF50249">
    <property type="entry name" value="Nucleic acid-binding proteins"/>
    <property type="match status" value="1"/>
</dbReference>
<dbReference type="Gene3D" id="2.40.50.140">
    <property type="entry name" value="Nucleic acid-binding proteins"/>
    <property type="match status" value="1"/>
</dbReference>
<sequence length="132" mass="15093">MMNNTNLIGRPTKDPILKNVNGNTVTSFTLAVKRKNKDKDGNHQSDFIQIVIWGKTAENFCKWARKGTLVSIEGSIRTRYYDSDQKQRVYVTEVLADSFAILEKKKETPDPLNTPIYDPFNIPPIPPDDYTM</sequence>
<dbReference type="InterPro" id="IPR000424">
    <property type="entry name" value="Primosome_PriB/ssb"/>
</dbReference>
<dbReference type="RefSeq" id="WP_167839275.1">
    <property type="nucleotide sequence ID" value="NZ_CP047617.1"/>
</dbReference>
<dbReference type="PANTHER" id="PTHR10302">
    <property type="entry name" value="SINGLE-STRANDED DNA-BINDING PROTEIN"/>
    <property type="match status" value="1"/>
</dbReference>
<dbReference type="InterPro" id="IPR012340">
    <property type="entry name" value="NA-bd_OB-fold"/>
</dbReference>
<reference evidence="4 5" key="1">
    <citation type="submission" date="2019-12" db="EMBL/GenBank/DDBJ databases">
        <title>Whole genome sequences of Lactococcus raffinolactis strains isolated from sewage.</title>
        <authorList>
            <person name="Ybazeta G."/>
            <person name="Ross M."/>
            <person name="Brabant-Kirwan D."/>
            <person name="Saleh M."/>
            <person name="Dillon J.A."/>
            <person name="Splinter K."/>
            <person name="Nokhbeh R."/>
        </authorList>
    </citation>
    <scope>NUCLEOTIDE SEQUENCE [LARGE SCALE GENOMIC DNA]</scope>
    <source>
        <strain evidence="4 5">Lr_19_5</strain>
        <plasmid evidence="5">plraf_19_5_1</plasmid>
    </source>
</reference>
<protein>
    <recommendedName>
        <fullName evidence="2 3">Single-stranded DNA-binding protein</fullName>
        <shortName evidence="2">SSB</shortName>
    </recommendedName>
</protein>
<evidence type="ECO:0000313" key="5">
    <source>
        <dbReference type="Proteomes" id="UP000501945"/>
    </source>
</evidence>
<accession>A0A6H0UIB5</accession>
<evidence type="ECO:0000256" key="1">
    <source>
        <dbReference type="ARBA" id="ARBA00023125"/>
    </source>
</evidence>
<dbReference type="GO" id="GO:0006260">
    <property type="term" value="P:DNA replication"/>
    <property type="evidence" value="ECO:0007669"/>
    <property type="project" value="InterPro"/>
</dbReference>